<feature type="signal peptide" evidence="1">
    <location>
        <begin position="1"/>
        <end position="19"/>
    </location>
</feature>
<keyword evidence="1" id="KW-0732">Signal</keyword>
<organism evidence="2 3">
    <name type="scientific">Microcaecilia unicolor</name>
    <dbReference type="NCBI Taxonomy" id="1415580"/>
    <lineage>
        <taxon>Eukaryota</taxon>
        <taxon>Metazoa</taxon>
        <taxon>Chordata</taxon>
        <taxon>Craniata</taxon>
        <taxon>Vertebrata</taxon>
        <taxon>Euteleostomi</taxon>
        <taxon>Amphibia</taxon>
        <taxon>Gymnophiona</taxon>
        <taxon>Siphonopidae</taxon>
        <taxon>Microcaecilia</taxon>
    </lineage>
</organism>
<evidence type="ECO:0000313" key="2">
    <source>
        <dbReference type="Proteomes" id="UP000515156"/>
    </source>
</evidence>
<dbReference type="RefSeq" id="XP_030050555.1">
    <property type="nucleotide sequence ID" value="XM_030194695.1"/>
</dbReference>
<dbReference type="GO" id="GO:0006955">
    <property type="term" value="P:immune response"/>
    <property type="evidence" value="ECO:0007669"/>
    <property type="project" value="InterPro"/>
</dbReference>
<sequence length="323" mass="36341">MVWLSLVFVFSGSDTESESDEKARPAPAQQAWTLPHEQAEVVQAGPPQQEQEQQPTCRGCTILGDQKYGHGVHTFSILVPILQGQPEDQQVSLYWLSSATIMALYKELRADLDPLTNRSLVIPGLVKLLSTLYLFASGCFQPSIATVGGTGLSSASRYLHQIFIPEPENPDRKDHIFPRVRCNHSCDPCSLKKGSENCLQKIVEVLHWYRSLFQWMTKETKERDVFQHIDPEDEDIMNRIVSITKTIINTMETLQKNLKMHGFTSSGSVFQPPPVENWQWGYMLEKAAWNLSSFSSIVARVFTPGDPRHHDSGTAQNGLPCSQ</sequence>
<accession>A0A6P7XIR2</accession>
<dbReference type="GeneID" id="115464305"/>
<reference evidence="3" key="1">
    <citation type="submission" date="2025-08" db="UniProtKB">
        <authorList>
            <consortium name="RefSeq"/>
        </authorList>
    </citation>
    <scope>IDENTIFICATION</scope>
</reference>
<keyword evidence="2" id="KW-1185">Reference proteome</keyword>
<dbReference type="InParanoid" id="A0A6P7XIR2"/>
<evidence type="ECO:0000313" key="3">
    <source>
        <dbReference type="RefSeq" id="XP_030050555.1"/>
    </source>
</evidence>
<dbReference type="GO" id="GO:0005125">
    <property type="term" value="F:cytokine activity"/>
    <property type="evidence" value="ECO:0007669"/>
    <property type="project" value="InterPro"/>
</dbReference>
<feature type="chain" id="PRO_5027922320" evidence="1">
    <location>
        <begin position="20"/>
        <end position="323"/>
    </location>
</feature>
<dbReference type="InterPro" id="IPR010831">
    <property type="entry name" value="IL-23_alpha"/>
</dbReference>
<dbReference type="Proteomes" id="UP000515156">
    <property type="component" value="Chromosome 3"/>
</dbReference>
<dbReference type="Gene3D" id="1.20.1250.10">
    <property type="match status" value="1"/>
</dbReference>
<dbReference type="InterPro" id="IPR009079">
    <property type="entry name" value="4_helix_cytokine-like_core"/>
</dbReference>
<dbReference type="KEGG" id="muo:115464305"/>
<evidence type="ECO:0000256" key="1">
    <source>
        <dbReference type="SAM" id="SignalP"/>
    </source>
</evidence>
<gene>
    <name evidence="3" type="primary">LOC115464305</name>
</gene>
<name>A0A6P7XIR2_9AMPH</name>
<dbReference type="GO" id="GO:0005576">
    <property type="term" value="C:extracellular region"/>
    <property type="evidence" value="ECO:0007669"/>
    <property type="project" value="InterPro"/>
</dbReference>
<dbReference type="SUPFAM" id="SSF47266">
    <property type="entry name" value="4-helical cytokines"/>
    <property type="match status" value="1"/>
</dbReference>
<dbReference type="AlphaFoldDB" id="A0A6P7XIR2"/>
<dbReference type="OrthoDB" id="9904313at2759"/>
<dbReference type="Pfam" id="PF16649">
    <property type="entry name" value="IL23"/>
    <property type="match status" value="1"/>
</dbReference>
<proteinExistence type="predicted"/>
<protein>
    <submittedName>
        <fullName evidence="3">Uncharacterized protein LOC115464305</fullName>
    </submittedName>
</protein>